<evidence type="ECO:0000313" key="1">
    <source>
        <dbReference type="EMBL" id="EHJ10163.1"/>
    </source>
</evidence>
<organism evidence="1 2">
    <name type="scientific">Crocosphaera watsonii WH 0003</name>
    <dbReference type="NCBI Taxonomy" id="423471"/>
    <lineage>
        <taxon>Bacteria</taxon>
        <taxon>Bacillati</taxon>
        <taxon>Cyanobacteriota</taxon>
        <taxon>Cyanophyceae</taxon>
        <taxon>Oscillatoriophycideae</taxon>
        <taxon>Chroococcales</taxon>
        <taxon>Aphanothecaceae</taxon>
        <taxon>Crocosphaera</taxon>
    </lineage>
</organism>
<gene>
    <name evidence="1" type="ORF">CWATWH0003_5087</name>
</gene>
<protein>
    <recommendedName>
        <fullName evidence="3">DUF4089 domain-containing protein</fullName>
    </recommendedName>
</protein>
<reference evidence="1 2" key="1">
    <citation type="journal article" date="2011" name="Front. Microbiol.">
        <title>Two Strains of Crocosphaera watsonii with Highly Conserved Genomes are Distinguished by Strain-Specific Features.</title>
        <authorList>
            <person name="Bench S.R."/>
            <person name="Ilikchyan I.N."/>
            <person name="Tripp H.J."/>
            <person name="Zehr J.P."/>
        </authorList>
    </citation>
    <scope>NUCLEOTIDE SEQUENCE [LARGE SCALE GENOMIC DNA]</scope>
    <source>
        <strain evidence="1 2">WH 0003</strain>
    </source>
</reference>
<dbReference type="EMBL" id="AESD01000764">
    <property type="protein sequence ID" value="EHJ10163.1"/>
    <property type="molecule type" value="Genomic_DNA"/>
</dbReference>
<accession>G5JCC7</accession>
<sequence>MNNNQTNLKQYIEQTSIIIDLPIAPEFMPGVVDNLSMISEIASFFTEFELPDNLEAAPIFEP</sequence>
<name>G5JCC7_CROWT</name>
<evidence type="ECO:0008006" key="3">
    <source>
        <dbReference type="Google" id="ProtNLM"/>
    </source>
</evidence>
<dbReference type="GeneID" id="88768429"/>
<evidence type="ECO:0000313" key="2">
    <source>
        <dbReference type="Proteomes" id="UP000003477"/>
    </source>
</evidence>
<comment type="caution">
    <text evidence="1">The sequence shown here is derived from an EMBL/GenBank/DDBJ whole genome shotgun (WGS) entry which is preliminary data.</text>
</comment>
<dbReference type="PATRIC" id="fig|423471.3.peg.4762"/>
<dbReference type="RefSeq" id="WP_007312869.1">
    <property type="nucleotide sequence ID" value="NZ_AESD01000764.1"/>
</dbReference>
<proteinExistence type="predicted"/>
<dbReference type="InterPro" id="IPR025148">
    <property type="entry name" value="AtzG-like"/>
</dbReference>
<dbReference type="AlphaFoldDB" id="G5JCC7"/>
<dbReference type="Pfam" id="PF13318">
    <property type="entry name" value="AtzG-like"/>
    <property type="match status" value="1"/>
</dbReference>
<dbReference type="Proteomes" id="UP000003477">
    <property type="component" value="Unassembled WGS sequence"/>
</dbReference>